<protein>
    <submittedName>
        <fullName evidence="5">Polyphosphate kinase 2</fullName>
        <ecNumber evidence="5">2.-.-.-</ecNumber>
    </submittedName>
</protein>
<dbReference type="AlphaFoldDB" id="A0A6J4IU75"/>
<keyword evidence="2 5" id="KW-0418">Kinase</keyword>
<dbReference type="InterPro" id="IPR022300">
    <property type="entry name" value="PPK2-rel_1"/>
</dbReference>
<dbReference type="NCBIfam" id="TIGR03709">
    <property type="entry name" value="PPK2_rel_1"/>
    <property type="match status" value="1"/>
</dbReference>
<dbReference type="Gene3D" id="3.40.50.300">
    <property type="entry name" value="P-loop containing nucleotide triphosphate hydrolases"/>
    <property type="match status" value="1"/>
</dbReference>
<proteinExistence type="predicted"/>
<dbReference type="PANTHER" id="PTHR34383:SF3">
    <property type="entry name" value="POLYPHOSPHATE:AMP PHOSPHOTRANSFERASE"/>
    <property type="match status" value="1"/>
</dbReference>
<dbReference type="Pfam" id="PF03976">
    <property type="entry name" value="PPK2"/>
    <property type="match status" value="1"/>
</dbReference>
<evidence type="ECO:0000259" key="4">
    <source>
        <dbReference type="Pfam" id="PF03976"/>
    </source>
</evidence>
<name>A0A6J4IU75_9ACTN</name>
<sequence length="269" mass="30866">MDIERFRVRPGSPVDLDAIPTRMPAWFKGDKESAKLANERLSQRIAELQTELHATGAAKVLIVLQGLDTSGKDSTTRRVFGAGSPLGIRVANFKRPSENELAHEYLWRVSALTPPDGEIAIFNRSHYEDVLVVRVDELAPEERWRRRFGHIVDFERRLVDEGTVVRKFYLHISHDEQRQRLQDRVDDPQKHWKFEPADLIARAKWDQYRVAYEEMLCLTSTEHAPWYVVPADQKWFRDLVVGTAVVSALEGIDMVWPQPAKGTAGITID</sequence>
<reference evidence="5" key="1">
    <citation type="submission" date="2020-02" db="EMBL/GenBank/DDBJ databases">
        <authorList>
            <person name="Meier V. D."/>
        </authorList>
    </citation>
    <scope>NUCLEOTIDE SEQUENCE</scope>
    <source>
        <strain evidence="5">AVDCRST_MAG50</strain>
    </source>
</reference>
<dbReference type="GO" id="GO:0006797">
    <property type="term" value="P:polyphosphate metabolic process"/>
    <property type="evidence" value="ECO:0007669"/>
    <property type="project" value="InterPro"/>
</dbReference>
<dbReference type="EC" id="2.-.-.-" evidence="5"/>
<dbReference type="PANTHER" id="PTHR34383">
    <property type="entry name" value="POLYPHOSPHATE:AMP PHOSPHOTRANSFERASE-RELATED"/>
    <property type="match status" value="1"/>
</dbReference>
<dbReference type="PIRSF" id="PIRSF028756">
    <property type="entry name" value="PPK2_prd"/>
    <property type="match status" value="1"/>
</dbReference>
<dbReference type="InterPro" id="IPR016898">
    <property type="entry name" value="Polyphosphate_phosphotransfera"/>
</dbReference>
<dbReference type="InterPro" id="IPR027417">
    <property type="entry name" value="P-loop_NTPase"/>
</dbReference>
<feature type="coiled-coil region" evidence="3">
    <location>
        <begin position="31"/>
        <end position="58"/>
    </location>
</feature>
<evidence type="ECO:0000256" key="3">
    <source>
        <dbReference type="SAM" id="Coils"/>
    </source>
</evidence>
<evidence type="ECO:0000256" key="2">
    <source>
        <dbReference type="ARBA" id="ARBA00022777"/>
    </source>
</evidence>
<evidence type="ECO:0000256" key="1">
    <source>
        <dbReference type="ARBA" id="ARBA00022679"/>
    </source>
</evidence>
<accession>A0A6J4IU75</accession>
<dbReference type="EMBL" id="CADCTF010000130">
    <property type="protein sequence ID" value="CAA9262082.1"/>
    <property type="molecule type" value="Genomic_DNA"/>
</dbReference>
<keyword evidence="3" id="KW-0175">Coiled coil</keyword>
<evidence type="ECO:0000313" key="5">
    <source>
        <dbReference type="EMBL" id="CAA9262082.1"/>
    </source>
</evidence>
<dbReference type="SUPFAM" id="SSF52540">
    <property type="entry name" value="P-loop containing nucleoside triphosphate hydrolases"/>
    <property type="match status" value="1"/>
</dbReference>
<dbReference type="InterPro" id="IPR022488">
    <property type="entry name" value="PPK2-related"/>
</dbReference>
<feature type="domain" description="Polyphosphate kinase-2-related" evidence="4">
    <location>
        <begin position="30"/>
        <end position="250"/>
    </location>
</feature>
<dbReference type="GO" id="GO:0008976">
    <property type="term" value="F:polyphosphate kinase activity"/>
    <property type="evidence" value="ECO:0007669"/>
    <property type="project" value="InterPro"/>
</dbReference>
<gene>
    <name evidence="5" type="ORF">AVDCRST_MAG50-2819</name>
</gene>
<organism evidence="5">
    <name type="scientific">uncultured Acidimicrobiales bacterium</name>
    <dbReference type="NCBI Taxonomy" id="310071"/>
    <lineage>
        <taxon>Bacteria</taxon>
        <taxon>Bacillati</taxon>
        <taxon>Actinomycetota</taxon>
        <taxon>Acidimicrobiia</taxon>
        <taxon>Acidimicrobiales</taxon>
        <taxon>environmental samples</taxon>
    </lineage>
</organism>
<keyword evidence="1 5" id="KW-0808">Transferase</keyword>